<comment type="caution">
    <text evidence="2">The sequence shown here is derived from an EMBL/GenBank/DDBJ whole genome shotgun (WGS) entry which is preliminary data.</text>
</comment>
<protein>
    <recommendedName>
        <fullName evidence="4">Secreted protein</fullName>
    </recommendedName>
</protein>
<feature type="chain" id="PRO_5012100192" description="Secreted protein" evidence="1">
    <location>
        <begin position="30"/>
        <end position="293"/>
    </location>
</feature>
<evidence type="ECO:0000313" key="3">
    <source>
        <dbReference type="Proteomes" id="UP000192772"/>
    </source>
</evidence>
<dbReference type="EMBL" id="MVHP01000044">
    <property type="protein sequence ID" value="ORA59371.1"/>
    <property type="molecule type" value="Genomic_DNA"/>
</dbReference>
<accession>A0A1X0CGT7</accession>
<evidence type="ECO:0000256" key="1">
    <source>
        <dbReference type="SAM" id="SignalP"/>
    </source>
</evidence>
<keyword evidence="1" id="KW-0732">Signal</keyword>
<dbReference type="Proteomes" id="UP000192772">
    <property type="component" value="Unassembled WGS sequence"/>
</dbReference>
<feature type="signal peptide" evidence="1">
    <location>
        <begin position="1"/>
        <end position="29"/>
    </location>
</feature>
<proteinExistence type="predicted"/>
<evidence type="ECO:0000313" key="2">
    <source>
        <dbReference type="EMBL" id="ORA59371.1"/>
    </source>
</evidence>
<gene>
    <name evidence="2" type="ORF">BST23_24370</name>
</gene>
<reference evidence="2 3" key="1">
    <citation type="submission" date="2017-02" db="EMBL/GenBank/DDBJ databases">
        <title>The new phylogeny of genus Mycobacterium.</title>
        <authorList>
            <person name="Tortoli E."/>
            <person name="Trovato A."/>
            <person name="Cirillo D.M."/>
        </authorList>
    </citation>
    <scope>NUCLEOTIDE SEQUENCE [LARGE SCALE GENOMIC DNA]</scope>
    <source>
        <strain evidence="2 3">FI-09383</strain>
    </source>
</reference>
<sequence>MRVVRAGFSATAGIMLALAMIAGAPAAGADSVDPGASNYGSFDIFTEPGTYVVVNASNFTLMSDNTRPEMSSCNTGAWLQPKGPMTSAKLAIDAAGNGQARIGPLGNGTYTVSVHCYDRRADGSIIGTPSQPSAAFADRATVVIDGSPMHPYGQIEFNPEPLPEFNPGPLPPLPPAFVDIDSNFANNVGSSCSDGIKATYERNNIGGGVLDNALALLGKRGTEETAHQICALVEDDPEEAVRALCRAGKAVLPADWAYAAIAKFGQTIGQNDIERFGQSAKDSWSKQCEGFLF</sequence>
<evidence type="ECO:0008006" key="4">
    <source>
        <dbReference type="Google" id="ProtNLM"/>
    </source>
</evidence>
<organism evidence="2 3">
    <name type="scientific">Mycolicibacterium elephantis</name>
    <dbReference type="NCBI Taxonomy" id="81858"/>
    <lineage>
        <taxon>Bacteria</taxon>
        <taxon>Bacillati</taxon>
        <taxon>Actinomycetota</taxon>
        <taxon>Actinomycetes</taxon>
        <taxon>Mycobacteriales</taxon>
        <taxon>Mycobacteriaceae</taxon>
        <taxon>Mycolicibacterium</taxon>
    </lineage>
</organism>
<name>A0A1X0CGT7_9MYCO</name>
<dbReference type="AlphaFoldDB" id="A0A1X0CGT7"/>